<dbReference type="InterPro" id="IPR049883">
    <property type="entry name" value="NOTCH1_EGF-like"/>
</dbReference>
<reference evidence="10" key="1">
    <citation type="submission" date="2021-01" db="EMBL/GenBank/DDBJ databases">
        <authorList>
            <person name="Zahm M."/>
            <person name="Roques C."/>
            <person name="Cabau C."/>
            <person name="Klopp C."/>
            <person name="Donnadieu C."/>
            <person name="Jouanno E."/>
            <person name="Lampietro C."/>
            <person name="Louis A."/>
            <person name="Herpin A."/>
            <person name="Echchiki A."/>
            <person name="Berthelot C."/>
            <person name="Parey E."/>
            <person name="Roest-Crollius H."/>
            <person name="Braasch I."/>
            <person name="Postlethwait J."/>
            <person name="Bobe J."/>
            <person name="Montfort J."/>
            <person name="Bouchez O."/>
            <person name="Begum T."/>
            <person name="Mejri S."/>
            <person name="Adams A."/>
            <person name="Chen W.-J."/>
            <person name="Guiguen Y."/>
        </authorList>
    </citation>
    <scope>NUCLEOTIDE SEQUENCE</scope>
    <source>
        <strain evidence="10">YG-15Mar2019-1</strain>
        <tissue evidence="10">Brain</tissue>
    </source>
</reference>
<dbReference type="Pfam" id="PF07645">
    <property type="entry name" value="EGF_CA"/>
    <property type="match status" value="1"/>
</dbReference>
<feature type="domain" description="EGF-like" evidence="9">
    <location>
        <begin position="24"/>
        <end position="63"/>
    </location>
</feature>
<evidence type="ECO:0000256" key="7">
    <source>
        <dbReference type="SAM" id="SignalP"/>
    </source>
</evidence>
<dbReference type="Pfam" id="PF00431">
    <property type="entry name" value="CUB"/>
    <property type="match status" value="2"/>
</dbReference>
<protein>
    <submittedName>
        <fullName evidence="10">Uncharacterized protein</fullName>
    </submittedName>
</protein>
<dbReference type="Gene3D" id="2.10.25.10">
    <property type="entry name" value="Laminin"/>
    <property type="match status" value="1"/>
</dbReference>
<dbReference type="PANTHER" id="PTHR24251:SF37">
    <property type="entry name" value="CUB DOMAIN-CONTAINING PROTEIN"/>
    <property type="match status" value="1"/>
</dbReference>
<dbReference type="SUPFAM" id="SSF57196">
    <property type="entry name" value="EGF/Laminin"/>
    <property type="match status" value="1"/>
</dbReference>
<evidence type="ECO:0000313" key="10">
    <source>
        <dbReference type="EMBL" id="KAG7491246.1"/>
    </source>
</evidence>
<evidence type="ECO:0000313" key="11">
    <source>
        <dbReference type="Proteomes" id="UP001046870"/>
    </source>
</evidence>
<accession>A0A9D3TCZ4</accession>
<keyword evidence="4" id="KW-1015">Disulfide bond</keyword>
<name>A0A9D3TCZ4_MEGAT</name>
<evidence type="ECO:0000256" key="3">
    <source>
        <dbReference type="ARBA" id="ARBA00022737"/>
    </source>
</evidence>
<keyword evidence="1 6" id="KW-0245">EGF-like domain</keyword>
<evidence type="ECO:0000256" key="2">
    <source>
        <dbReference type="ARBA" id="ARBA00022729"/>
    </source>
</evidence>
<evidence type="ECO:0000256" key="1">
    <source>
        <dbReference type="ARBA" id="ARBA00022536"/>
    </source>
</evidence>
<dbReference type="InterPro" id="IPR035914">
    <property type="entry name" value="Sperma_CUB_dom_sf"/>
</dbReference>
<evidence type="ECO:0000256" key="6">
    <source>
        <dbReference type="PROSITE-ProRule" id="PRU00076"/>
    </source>
</evidence>
<feature type="chain" id="PRO_5038492035" evidence="7">
    <location>
        <begin position="23"/>
        <end position="322"/>
    </location>
</feature>
<evidence type="ECO:0000259" key="8">
    <source>
        <dbReference type="PROSITE" id="PS01180"/>
    </source>
</evidence>
<dbReference type="InterPro" id="IPR000859">
    <property type="entry name" value="CUB_dom"/>
</dbReference>
<keyword evidence="11" id="KW-1185">Reference proteome</keyword>
<dbReference type="OrthoDB" id="6022136at2759"/>
<dbReference type="GO" id="GO:0005509">
    <property type="term" value="F:calcium ion binding"/>
    <property type="evidence" value="ECO:0007669"/>
    <property type="project" value="InterPro"/>
</dbReference>
<dbReference type="CDD" id="cd00054">
    <property type="entry name" value="EGF_CA"/>
    <property type="match status" value="1"/>
</dbReference>
<proteinExistence type="predicted"/>
<feature type="domain" description="CUB" evidence="8">
    <location>
        <begin position="78"/>
        <end position="199"/>
    </location>
</feature>
<feature type="signal peptide" evidence="7">
    <location>
        <begin position="1"/>
        <end position="22"/>
    </location>
</feature>
<dbReference type="FunFam" id="2.10.25.10:FF:000005">
    <property type="entry name" value="Fibrillin 2"/>
    <property type="match status" value="1"/>
</dbReference>
<dbReference type="PANTHER" id="PTHR24251">
    <property type="entry name" value="OVOCHYMASE-RELATED"/>
    <property type="match status" value="1"/>
</dbReference>
<dbReference type="InterPro" id="IPR000152">
    <property type="entry name" value="EGF-type_Asp/Asn_hydroxyl_site"/>
</dbReference>
<feature type="domain" description="CUB" evidence="8">
    <location>
        <begin position="206"/>
        <end position="318"/>
    </location>
</feature>
<dbReference type="PROSITE" id="PS00010">
    <property type="entry name" value="ASX_HYDROXYL"/>
    <property type="match status" value="1"/>
</dbReference>
<evidence type="ECO:0000256" key="5">
    <source>
        <dbReference type="ARBA" id="ARBA00023180"/>
    </source>
</evidence>
<dbReference type="Proteomes" id="UP001046870">
    <property type="component" value="Chromosome 1"/>
</dbReference>
<sequence length="322" mass="35043">MKIGLFANLFWGALVLWKGAEHTEVDECRENPTICGSNTTCSNTAGSFTCQCKEGFIPSSGPEWKLGVTFCKRSALTCGGNLSNLTGTFGSPERAERNLPVNCSWAITAPTGKVIILNFTSFRLNGWSGRICRYYYVKIFNGDSTSSSAEHTYCGRAVPAPFVSSANFLVVRFFADPTFVKNWSQYLSIAVFSATYWAADKPQQGCGGNLTNPTGALISPDINQDGKYEPNTTCLWTITVPPNAVINLTFISFQLDGISGLPCIFDYVQINDSRSELGTFCGWMVPRPVVSSGNVLTLHFSADGVLSHRGFLAIYEAVPMTT</sequence>
<dbReference type="CDD" id="cd00041">
    <property type="entry name" value="CUB"/>
    <property type="match status" value="2"/>
</dbReference>
<evidence type="ECO:0000259" key="9">
    <source>
        <dbReference type="PROSITE" id="PS50026"/>
    </source>
</evidence>
<dbReference type="PROSITE" id="PS01180">
    <property type="entry name" value="CUB"/>
    <property type="match status" value="2"/>
</dbReference>
<dbReference type="InterPro" id="IPR018097">
    <property type="entry name" value="EGF_Ca-bd_CS"/>
</dbReference>
<dbReference type="AlphaFoldDB" id="A0A9D3TCZ4"/>
<dbReference type="FunFam" id="2.60.120.290:FF:000005">
    <property type="entry name" value="Procollagen C-endopeptidase enhancer 1"/>
    <property type="match status" value="1"/>
</dbReference>
<organism evidence="10 11">
    <name type="scientific">Megalops atlanticus</name>
    <name type="common">Tarpon</name>
    <name type="synonym">Clupea gigantea</name>
    <dbReference type="NCBI Taxonomy" id="7932"/>
    <lineage>
        <taxon>Eukaryota</taxon>
        <taxon>Metazoa</taxon>
        <taxon>Chordata</taxon>
        <taxon>Craniata</taxon>
        <taxon>Vertebrata</taxon>
        <taxon>Euteleostomi</taxon>
        <taxon>Actinopterygii</taxon>
        <taxon>Neopterygii</taxon>
        <taxon>Teleostei</taxon>
        <taxon>Elopiformes</taxon>
        <taxon>Megalopidae</taxon>
        <taxon>Megalops</taxon>
    </lineage>
</organism>
<gene>
    <name evidence="10" type="ORF">MATL_G00001020</name>
</gene>
<dbReference type="PROSITE" id="PS01187">
    <property type="entry name" value="EGF_CA"/>
    <property type="match status" value="1"/>
</dbReference>
<dbReference type="EMBL" id="JAFDVH010000001">
    <property type="protein sequence ID" value="KAG7491246.1"/>
    <property type="molecule type" value="Genomic_DNA"/>
</dbReference>
<dbReference type="PROSITE" id="PS50026">
    <property type="entry name" value="EGF_3"/>
    <property type="match status" value="1"/>
</dbReference>
<keyword evidence="2 7" id="KW-0732">Signal</keyword>
<keyword evidence="5" id="KW-0325">Glycoprotein</keyword>
<dbReference type="SMART" id="SM00042">
    <property type="entry name" value="CUB"/>
    <property type="match status" value="2"/>
</dbReference>
<comment type="caution">
    <text evidence="10">The sequence shown here is derived from an EMBL/GenBank/DDBJ whole genome shotgun (WGS) entry which is preliminary data.</text>
</comment>
<dbReference type="InterPro" id="IPR001881">
    <property type="entry name" value="EGF-like_Ca-bd_dom"/>
</dbReference>
<dbReference type="InterPro" id="IPR000742">
    <property type="entry name" value="EGF"/>
</dbReference>
<comment type="caution">
    <text evidence="6">Lacks conserved residue(s) required for the propagation of feature annotation.</text>
</comment>
<dbReference type="SUPFAM" id="SSF49854">
    <property type="entry name" value="Spermadhesin, CUB domain"/>
    <property type="match status" value="2"/>
</dbReference>
<dbReference type="SMART" id="SM00179">
    <property type="entry name" value="EGF_CA"/>
    <property type="match status" value="1"/>
</dbReference>
<evidence type="ECO:0000256" key="4">
    <source>
        <dbReference type="ARBA" id="ARBA00023157"/>
    </source>
</evidence>
<keyword evidence="3" id="KW-0677">Repeat</keyword>
<dbReference type="Gene3D" id="2.60.120.290">
    <property type="entry name" value="Spermadhesin, CUB domain"/>
    <property type="match status" value="2"/>
</dbReference>